<evidence type="ECO:0000313" key="2">
    <source>
        <dbReference type="Proteomes" id="UP000299102"/>
    </source>
</evidence>
<gene>
    <name evidence="1" type="ORF">EVAR_43140_1</name>
</gene>
<sequence length="218" mass="24325">MNNAPHHSIVENKAPTISSKVADTGSRLAENHINFDPTLQKSMLLDSAKKNNSESIFETDVLTTWRPWAYSGIKINGGHIETTVRLARYSDEEVHWLASSVKFNDVFSNPNSCVIVRVDDRTLGKSPDPCEGNASHCWPYAARGTTNPRFFSNRSNGPKTQIFRINFNSISTRVPEKKGASLGSKWSPPPKDVAISRGITRCCRPLEREKDTEWPGIV</sequence>
<accession>A0A4C1XPQ5</accession>
<dbReference type="OrthoDB" id="10658310at2759"/>
<proteinExistence type="predicted"/>
<keyword evidence="2" id="KW-1185">Reference proteome</keyword>
<dbReference type="EMBL" id="BGZK01000917">
    <property type="protein sequence ID" value="GBP65033.1"/>
    <property type="molecule type" value="Genomic_DNA"/>
</dbReference>
<evidence type="ECO:0000313" key="1">
    <source>
        <dbReference type="EMBL" id="GBP65033.1"/>
    </source>
</evidence>
<dbReference type="Proteomes" id="UP000299102">
    <property type="component" value="Unassembled WGS sequence"/>
</dbReference>
<dbReference type="AlphaFoldDB" id="A0A4C1XPQ5"/>
<organism evidence="1 2">
    <name type="scientific">Eumeta variegata</name>
    <name type="common">Bagworm moth</name>
    <name type="synonym">Eumeta japonica</name>
    <dbReference type="NCBI Taxonomy" id="151549"/>
    <lineage>
        <taxon>Eukaryota</taxon>
        <taxon>Metazoa</taxon>
        <taxon>Ecdysozoa</taxon>
        <taxon>Arthropoda</taxon>
        <taxon>Hexapoda</taxon>
        <taxon>Insecta</taxon>
        <taxon>Pterygota</taxon>
        <taxon>Neoptera</taxon>
        <taxon>Endopterygota</taxon>
        <taxon>Lepidoptera</taxon>
        <taxon>Glossata</taxon>
        <taxon>Ditrysia</taxon>
        <taxon>Tineoidea</taxon>
        <taxon>Psychidae</taxon>
        <taxon>Oiketicinae</taxon>
        <taxon>Eumeta</taxon>
    </lineage>
</organism>
<comment type="caution">
    <text evidence="1">The sequence shown here is derived from an EMBL/GenBank/DDBJ whole genome shotgun (WGS) entry which is preliminary data.</text>
</comment>
<protein>
    <submittedName>
        <fullName evidence="1">Uncharacterized protein</fullName>
    </submittedName>
</protein>
<reference evidence="1 2" key="1">
    <citation type="journal article" date="2019" name="Commun. Biol.">
        <title>The bagworm genome reveals a unique fibroin gene that provides high tensile strength.</title>
        <authorList>
            <person name="Kono N."/>
            <person name="Nakamura H."/>
            <person name="Ohtoshi R."/>
            <person name="Tomita M."/>
            <person name="Numata K."/>
            <person name="Arakawa K."/>
        </authorList>
    </citation>
    <scope>NUCLEOTIDE SEQUENCE [LARGE SCALE GENOMIC DNA]</scope>
</reference>
<name>A0A4C1XPQ5_EUMVA</name>